<dbReference type="AlphaFoldDB" id="A0A545VFK8"/>
<dbReference type="GO" id="GO:0071966">
    <property type="term" value="P:fungal-type cell wall polysaccharide metabolic process"/>
    <property type="evidence" value="ECO:0007669"/>
    <property type="project" value="TreeGrafter"/>
</dbReference>
<dbReference type="EMBL" id="SPUK01000001">
    <property type="protein sequence ID" value="TQW00515.1"/>
    <property type="molecule type" value="Genomic_DNA"/>
</dbReference>
<evidence type="ECO:0000256" key="1">
    <source>
        <dbReference type="SAM" id="SignalP"/>
    </source>
</evidence>
<comment type="caution">
    <text evidence="3">The sequence shown here is derived from an EMBL/GenBank/DDBJ whole genome shotgun (WGS) entry which is preliminary data.</text>
</comment>
<feature type="signal peptide" evidence="1">
    <location>
        <begin position="1"/>
        <end position="21"/>
    </location>
</feature>
<dbReference type="PANTHER" id="PTHR34154:SF13">
    <property type="entry name" value="ASL1-LIKE GLYCOSYL HYDROLASE CATALYTIC DOMAIN-CONTAINING PROTEIN"/>
    <property type="match status" value="1"/>
</dbReference>
<organism evidence="3 4">
    <name type="scientific">Cordyceps javanica</name>
    <dbReference type="NCBI Taxonomy" id="43265"/>
    <lineage>
        <taxon>Eukaryota</taxon>
        <taxon>Fungi</taxon>
        <taxon>Dikarya</taxon>
        <taxon>Ascomycota</taxon>
        <taxon>Pezizomycotina</taxon>
        <taxon>Sordariomycetes</taxon>
        <taxon>Hypocreomycetidae</taxon>
        <taxon>Hypocreales</taxon>
        <taxon>Cordycipitaceae</taxon>
        <taxon>Cordyceps</taxon>
    </lineage>
</organism>
<dbReference type="PANTHER" id="PTHR34154">
    <property type="entry name" value="ALKALI-SENSITIVE LINKAGE PROTEIN 1"/>
    <property type="match status" value="1"/>
</dbReference>
<proteinExistence type="predicted"/>
<dbReference type="InterPro" id="IPR017853">
    <property type="entry name" value="GH"/>
</dbReference>
<evidence type="ECO:0000313" key="4">
    <source>
        <dbReference type="Proteomes" id="UP000315783"/>
    </source>
</evidence>
<dbReference type="InterPro" id="IPR024655">
    <property type="entry name" value="Asl1_glyco_hydro_catalytic"/>
</dbReference>
<keyword evidence="3" id="KW-0378">Hydrolase</keyword>
<dbReference type="Gene3D" id="3.20.20.80">
    <property type="entry name" value="Glycosidases"/>
    <property type="match status" value="1"/>
</dbReference>
<dbReference type="Pfam" id="PF11790">
    <property type="entry name" value="Glyco_hydro_cc"/>
    <property type="match status" value="1"/>
</dbReference>
<feature type="chain" id="PRO_5022188257" evidence="1">
    <location>
        <begin position="22"/>
        <end position="340"/>
    </location>
</feature>
<keyword evidence="4" id="KW-1185">Reference proteome</keyword>
<dbReference type="Proteomes" id="UP000315783">
    <property type="component" value="Unassembled WGS sequence"/>
</dbReference>
<sequence length="340" mass="36531">MFAKTAIVLPLAASLLEQVNAFSLHRHQHPVEKREVVWHTVFTTVYVTEGVDAPAATANAFVQDSKPAAPEVPAPAPAPTTLATAVKPTAASSASPPSGTGLGFKKQGLAYNDANMANTFKKDCDGCDWGYNWASSPGDLDSSINYIPMLWGDLPVHTSHWDADAEAALSKGAKALLSFNEPDMPTQANMAPEAAAAAHAKYFSAYKGRAQIGAPAVSNSGQQGQGIQWLKSFVASCNANPDCHFDFCPVHWYSEAQYADTLFTHLKDAHEACGKPVWLTEFAPFGSDDQISDFMKTNLPKLDSLDYLQAYSYFMVAQNQLMSSNSLLSTIGKVYAAIAN</sequence>
<dbReference type="GO" id="GO:0016787">
    <property type="term" value="F:hydrolase activity"/>
    <property type="evidence" value="ECO:0007669"/>
    <property type="project" value="UniProtKB-KW"/>
</dbReference>
<name>A0A545VFK8_9HYPO</name>
<dbReference type="STRING" id="43265.A0A545VFK8"/>
<reference evidence="3 4" key="1">
    <citation type="journal article" date="2019" name="Appl. Microbiol. Biotechnol.">
        <title>Genome sequence of Isaria javanica and comparative genome analysis insights into family S53 peptidase evolution in fungal entomopathogens.</title>
        <authorList>
            <person name="Lin R."/>
            <person name="Zhang X."/>
            <person name="Xin B."/>
            <person name="Zou M."/>
            <person name="Gao Y."/>
            <person name="Qin F."/>
            <person name="Hu Q."/>
            <person name="Xie B."/>
            <person name="Cheng X."/>
        </authorList>
    </citation>
    <scope>NUCLEOTIDE SEQUENCE [LARGE SCALE GENOMIC DNA]</scope>
    <source>
        <strain evidence="3 4">IJ1G</strain>
    </source>
</reference>
<keyword evidence="1" id="KW-0732">Signal</keyword>
<evidence type="ECO:0000259" key="2">
    <source>
        <dbReference type="Pfam" id="PF11790"/>
    </source>
</evidence>
<feature type="domain" description="Asl1-like glycosyl hydrolase catalytic" evidence="2">
    <location>
        <begin position="108"/>
        <end position="335"/>
    </location>
</feature>
<dbReference type="SUPFAM" id="SSF51445">
    <property type="entry name" value="(Trans)glycosidases"/>
    <property type="match status" value="1"/>
</dbReference>
<evidence type="ECO:0000313" key="3">
    <source>
        <dbReference type="EMBL" id="TQW00515.1"/>
    </source>
</evidence>
<dbReference type="InterPro" id="IPR053183">
    <property type="entry name" value="ASL1"/>
</dbReference>
<dbReference type="GO" id="GO:0009277">
    <property type="term" value="C:fungal-type cell wall"/>
    <property type="evidence" value="ECO:0007669"/>
    <property type="project" value="TreeGrafter"/>
</dbReference>
<accession>A0A545VFK8</accession>
<gene>
    <name evidence="3" type="ORF">IF1G_00446</name>
</gene>
<dbReference type="OrthoDB" id="43654at2759"/>
<protein>
    <submittedName>
        <fullName evidence="3">Glycoside hydrolase</fullName>
    </submittedName>
</protein>